<evidence type="ECO:0000313" key="2">
    <source>
        <dbReference type="EMBL" id="NOJ79214.1"/>
    </source>
</evidence>
<organism evidence="2 3">
    <name type="scientific">Myxococcus xanthus</name>
    <dbReference type="NCBI Taxonomy" id="34"/>
    <lineage>
        <taxon>Bacteria</taxon>
        <taxon>Pseudomonadati</taxon>
        <taxon>Myxococcota</taxon>
        <taxon>Myxococcia</taxon>
        <taxon>Myxococcales</taxon>
        <taxon>Cystobacterineae</taxon>
        <taxon>Myxococcaceae</taxon>
        <taxon>Myxococcus</taxon>
    </lineage>
</organism>
<dbReference type="EMBL" id="JABFNT010000034">
    <property type="protein sequence ID" value="NOJ79214.1"/>
    <property type="molecule type" value="Genomic_DNA"/>
</dbReference>
<dbReference type="SUPFAM" id="SSF48295">
    <property type="entry name" value="TrpR-like"/>
    <property type="match status" value="1"/>
</dbReference>
<dbReference type="GO" id="GO:0006313">
    <property type="term" value="P:DNA transposition"/>
    <property type="evidence" value="ECO:0007669"/>
    <property type="project" value="InterPro"/>
</dbReference>
<dbReference type="InterPro" id="IPR010921">
    <property type="entry name" value="Trp_repressor/repl_initiator"/>
</dbReference>
<dbReference type="Pfam" id="PF01527">
    <property type="entry name" value="HTH_Tnp_1"/>
    <property type="match status" value="1"/>
</dbReference>
<dbReference type="AlphaFoldDB" id="A0A7Y4MR61"/>
<gene>
    <name evidence="2" type="ORF">HNV28_12820</name>
</gene>
<dbReference type="GO" id="GO:0004803">
    <property type="term" value="F:transposase activity"/>
    <property type="evidence" value="ECO:0007669"/>
    <property type="project" value="InterPro"/>
</dbReference>
<protein>
    <submittedName>
        <fullName evidence="2">Transposase</fullName>
    </submittedName>
</protein>
<name>A0A7Y4MR61_MYXXA</name>
<dbReference type="Proteomes" id="UP000533080">
    <property type="component" value="Unassembled WGS sequence"/>
</dbReference>
<sequence length="66" mass="7282">MDTPNVMDGCSMSASEKKQRRQRRSFSPEFKAGAVKLALVEGKSVAEVAKERPGPAREHAAALRRR</sequence>
<evidence type="ECO:0000313" key="3">
    <source>
        <dbReference type="Proteomes" id="UP000533080"/>
    </source>
</evidence>
<feature type="region of interest" description="Disordered" evidence="1">
    <location>
        <begin position="1"/>
        <end position="27"/>
    </location>
</feature>
<dbReference type="InterPro" id="IPR002514">
    <property type="entry name" value="Transposase_8"/>
</dbReference>
<proteinExistence type="predicted"/>
<reference evidence="2 3" key="1">
    <citation type="submission" date="2020-05" db="EMBL/GenBank/DDBJ databases">
        <authorList>
            <person name="Whitworth D."/>
        </authorList>
    </citation>
    <scope>NUCLEOTIDE SEQUENCE [LARGE SCALE GENOMIC DNA]</scope>
    <source>
        <strain evidence="2 3">AM005</strain>
    </source>
</reference>
<evidence type="ECO:0000256" key="1">
    <source>
        <dbReference type="SAM" id="MobiDB-lite"/>
    </source>
</evidence>
<accession>A0A7Y4MR61</accession>
<dbReference type="GO" id="GO:0043565">
    <property type="term" value="F:sequence-specific DNA binding"/>
    <property type="evidence" value="ECO:0007669"/>
    <property type="project" value="InterPro"/>
</dbReference>
<comment type="caution">
    <text evidence="2">The sequence shown here is derived from an EMBL/GenBank/DDBJ whole genome shotgun (WGS) entry which is preliminary data.</text>
</comment>